<dbReference type="Pfam" id="PF03466">
    <property type="entry name" value="LysR_substrate"/>
    <property type="match status" value="1"/>
</dbReference>
<evidence type="ECO:0000256" key="3">
    <source>
        <dbReference type="ARBA" id="ARBA00023125"/>
    </source>
</evidence>
<dbReference type="PANTHER" id="PTHR30537:SF3">
    <property type="entry name" value="TRANSCRIPTIONAL REGULATORY PROTEIN"/>
    <property type="match status" value="1"/>
</dbReference>
<dbReference type="PANTHER" id="PTHR30537">
    <property type="entry name" value="HTH-TYPE TRANSCRIPTIONAL REGULATOR"/>
    <property type="match status" value="1"/>
</dbReference>
<protein>
    <submittedName>
        <fullName evidence="6">LysR family transcriptional regulator</fullName>
    </submittedName>
</protein>
<dbReference type="Gene3D" id="1.10.10.10">
    <property type="entry name" value="Winged helix-like DNA-binding domain superfamily/Winged helix DNA-binding domain"/>
    <property type="match status" value="1"/>
</dbReference>
<dbReference type="GO" id="GO:0043565">
    <property type="term" value="F:sequence-specific DNA binding"/>
    <property type="evidence" value="ECO:0007669"/>
    <property type="project" value="TreeGrafter"/>
</dbReference>
<proteinExistence type="inferred from homology"/>
<dbReference type="Proteomes" id="UP000287447">
    <property type="component" value="Unassembled WGS sequence"/>
</dbReference>
<evidence type="ECO:0000259" key="5">
    <source>
        <dbReference type="PROSITE" id="PS50931"/>
    </source>
</evidence>
<dbReference type="AlphaFoldDB" id="A0A437QJY0"/>
<dbReference type="InterPro" id="IPR000847">
    <property type="entry name" value="LysR_HTH_N"/>
</dbReference>
<dbReference type="EMBL" id="SADE01000003">
    <property type="protein sequence ID" value="RVU34827.1"/>
    <property type="molecule type" value="Genomic_DNA"/>
</dbReference>
<evidence type="ECO:0000256" key="1">
    <source>
        <dbReference type="ARBA" id="ARBA00009437"/>
    </source>
</evidence>
<dbReference type="InterPro" id="IPR005119">
    <property type="entry name" value="LysR_subst-bd"/>
</dbReference>
<feature type="domain" description="HTH lysR-type" evidence="5">
    <location>
        <begin position="18"/>
        <end position="75"/>
    </location>
</feature>
<comment type="caution">
    <text evidence="6">The sequence shown here is derived from an EMBL/GenBank/DDBJ whole genome shotgun (WGS) entry which is preliminary data.</text>
</comment>
<dbReference type="Gene3D" id="3.40.190.290">
    <property type="match status" value="1"/>
</dbReference>
<accession>A0A437QJY0</accession>
<dbReference type="GO" id="GO:0003700">
    <property type="term" value="F:DNA-binding transcription factor activity"/>
    <property type="evidence" value="ECO:0007669"/>
    <property type="project" value="InterPro"/>
</dbReference>
<name>A0A437QJY0_9PROT</name>
<evidence type="ECO:0000313" key="7">
    <source>
        <dbReference type="Proteomes" id="UP000287447"/>
    </source>
</evidence>
<dbReference type="Pfam" id="PF00126">
    <property type="entry name" value="HTH_1"/>
    <property type="match status" value="1"/>
</dbReference>
<sequence length="310" mass="33940">MPDRFSSTDLVNRATSTLNWDDLRVVTAIHQAGSLRGAARSMGVNHATVNRRLTHLEAALGARLFDRRPEGYVLSQAGEDVLAVAEKTAAELLAVERRIGGRDDAPYGTVRLNIPPALLTSFLPEVLADFARAHPEIELDVDASHSFTDLARREADVTLRMDAVISDDVVARKVIDYAKAVYAAPELAEEIGRNGIDPARHFWIGWGKDMPHRGFPAGTPFPDIPCRHALFSNTLQMQTAKVGLGLTLLPCFLGDPDLGLARVPGTELQPGKSLWLLFHGDLRRTARIRALVDFLVPAIKSHRRLIEGAA</sequence>
<keyword evidence="7" id="KW-1185">Reference proteome</keyword>
<comment type="similarity">
    <text evidence="1">Belongs to the LysR transcriptional regulatory family.</text>
</comment>
<dbReference type="PROSITE" id="PS50931">
    <property type="entry name" value="HTH_LYSR"/>
    <property type="match status" value="1"/>
</dbReference>
<dbReference type="InterPro" id="IPR058163">
    <property type="entry name" value="LysR-type_TF_proteobact-type"/>
</dbReference>
<evidence type="ECO:0000256" key="2">
    <source>
        <dbReference type="ARBA" id="ARBA00023015"/>
    </source>
</evidence>
<dbReference type="OrthoDB" id="7333438at2"/>
<keyword evidence="2" id="KW-0805">Transcription regulation</keyword>
<organism evidence="6 7">
    <name type="scientific">Hwanghaeella grinnelliae</name>
    <dbReference type="NCBI Taxonomy" id="2500179"/>
    <lineage>
        <taxon>Bacteria</taxon>
        <taxon>Pseudomonadati</taxon>
        <taxon>Pseudomonadota</taxon>
        <taxon>Alphaproteobacteria</taxon>
        <taxon>Rhodospirillales</taxon>
        <taxon>Rhodospirillaceae</taxon>
        <taxon>Hwanghaeella</taxon>
    </lineage>
</organism>
<keyword evidence="4" id="KW-0804">Transcription</keyword>
<dbReference type="SUPFAM" id="SSF46785">
    <property type="entry name" value="Winged helix' DNA-binding domain"/>
    <property type="match status" value="1"/>
</dbReference>
<dbReference type="RefSeq" id="WP_127767020.1">
    <property type="nucleotide sequence ID" value="NZ_SADE01000003.1"/>
</dbReference>
<keyword evidence="3" id="KW-0238">DNA-binding</keyword>
<dbReference type="InterPro" id="IPR036388">
    <property type="entry name" value="WH-like_DNA-bd_sf"/>
</dbReference>
<dbReference type="InterPro" id="IPR036390">
    <property type="entry name" value="WH_DNA-bd_sf"/>
</dbReference>
<dbReference type="GO" id="GO:0006351">
    <property type="term" value="P:DNA-templated transcription"/>
    <property type="evidence" value="ECO:0007669"/>
    <property type="project" value="TreeGrafter"/>
</dbReference>
<dbReference type="SUPFAM" id="SSF53850">
    <property type="entry name" value="Periplasmic binding protein-like II"/>
    <property type="match status" value="1"/>
</dbReference>
<evidence type="ECO:0000313" key="6">
    <source>
        <dbReference type="EMBL" id="RVU34827.1"/>
    </source>
</evidence>
<evidence type="ECO:0000256" key="4">
    <source>
        <dbReference type="ARBA" id="ARBA00023163"/>
    </source>
</evidence>
<reference evidence="7" key="1">
    <citation type="submission" date="2019-01" db="EMBL/GenBank/DDBJ databases">
        <title>Gri0909 isolated from a small marine red alga.</title>
        <authorList>
            <person name="Kim J."/>
            <person name="Jeong S.E."/>
            <person name="Jeon C.O."/>
        </authorList>
    </citation>
    <scope>NUCLEOTIDE SEQUENCE [LARGE SCALE GENOMIC DNA]</scope>
    <source>
        <strain evidence="7">Gri0909</strain>
    </source>
</reference>
<gene>
    <name evidence="6" type="ORF">EOI86_18455</name>
</gene>